<evidence type="ECO:0000256" key="1">
    <source>
        <dbReference type="SAM" id="MobiDB-lite"/>
    </source>
</evidence>
<dbReference type="InterPro" id="IPR036249">
    <property type="entry name" value="Thioredoxin-like_sf"/>
</dbReference>
<evidence type="ECO:0008006" key="4">
    <source>
        <dbReference type="Google" id="ProtNLM"/>
    </source>
</evidence>
<accession>A0A8X8VZU2</accession>
<dbReference type="OrthoDB" id="913780at2759"/>
<dbReference type="Gene3D" id="3.40.30.10">
    <property type="entry name" value="Glutaredoxin"/>
    <property type="match status" value="1"/>
</dbReference>
<feature type="compositionally biased region" description="Low complexity" evidence="1">
    <location>
        <begin position="138"/>
        <end position="152"/>
    </location>
</feature>
<sequence>MVLQQPIRFPNVAGAAAASSPTKELGNSSGKFVQLRRWRAKNRVLSSGFCDRSQLQYYKCSFDSAASTVQDAEVEGVSRRQMSGKEKSVKKMKKKQLKLLKKLKLLDRMNGNMITEQLQKVKAEEKEARRRTKEEKAVANSEMPSSSSSSESSDNECGEAVGMSGAKVKRLPIITEAAPAPVSPSKRIEVCMGGKCKKSGAGALLEEFRRAVGAEEAVSGCKCMGKCRDGPNVKLVGPAAADSLRIGVGLEDVDVIMAKFFDEHQQQQ</sequence>
<comment type="caution">
    <text evidence="2">The sequence shown here is derived from an EMBL/GenBank/DDBJ whole genome shotgun (WGS) entry which is preliminary data.</text>
</comment>
<name>A0A8X8VZU2_SALSN</name>
<evidence type="ECO:0000313" key="2">
    <source>
        <dbReference type="EMBL" id="KAG6385314.1"/>
    </source>
</evidence>
<reference evidence="2" key="1">
    <citation type="submission" date="2018-01" db="EMBL/GenBank/DDBJ databases">
        <authorList>
            <person name="Mao J.F."/>
        </authorList>
    </citation>
    <scope>NUCLEOTIDE SEQUENCE</scope>
    <source>
        <strain evidence="2">Huo1</strain>
        <tissue evidence="2">Leaf</tissue>
    </source>
</reference>
<dbReference type="Proteomes" id="UP000298416">
    <property type="component" value="Unassembled WGS sequence"/>
</dbReference>
<reference evidence="2" key="2">
    <citation type="submission" date="2020-08" db="EMBL/GenBank/DDBJ databases">
        <title>Plant Genome Project.</title>
        <authorList>
            <person name="Zhang R.-G."/>
        </authorList>
    </citation>
    <scope>NUCLEOTIDE SEQUENCE</scope>
    <source>
        <strain evidence="2">Huo1</strain>
        <tissue evidence="2">Leaf</tissue>
    </source>
</reference>
<dbReference type="CDD" id="cd02980">
    <property type="entry name" value="TRX_Fd_family"/>
    <property type="match status" value="1"/>
</dbReference>
<protein>
    <recommendedName>
        <fullName evidence="4">Diacylglycerol O-acyltransferase 3, cytosolic</fullName>
    </recommendedName>
</protein>
<feature type="compositionally biased region" description="Basic and acidic residues" evidence="1">
    <location>
        <begin position="120"/>
        <end position="137"/>
    </location>
</feature>
<keyword evidence="3" id="KW-1185">Reference proteome</keyword>
<dbReference type="EMBL" id="PNBA02000022">
    <property type="protein sequence ID" value="KAG6385314.1"/>
    <property type="molecule type" value="Genomic_DNA"/>
</dbReference>
<dbReference type="SUPFAM" id="SSF52833">
    <property type="entry name" value="Thioredoxin-like"/>
    <property type="match status" value="1"/>
</dbReference>
<dbReference type="AlphaFoldDB" id="A0A8X8VZU2"/>
<organism evidence="2">
    <name type="scientific">Salvia splendens</name>
    <name type="common">Scarlet sage</name>
    <dbReference type="NCBI Taxonomy" id="180675"/>
    <lineage>
        <taxon>Eukaryota</taxon>
        <taxon>Viridiplantae</taxon>
        <taxon>Streptophyta</taxon>
        <taxon>Embryophyta</taxon>
        <taxon>Tracheophyta</taxon>
        <taxon>Spermatophyta</taxon>
        <taxon>Magnoliopsida</taxon>
        <taxon>eudicotyledons</taxon>
        <taxon>Gunneridae</taxon>
        <taxon>Pentapetalae</taxon>
        <taxon>asterids</taxon>
        <taxon>lamiids</taxon>
        <taxon>Lamiales</taxon>
        <taxon>Lamiaceae</taxon>
        <taxon>Nepetoideae</taxon>
        <taxon>Mentheae</taxon>
        <taxon>Salviinae</taxon>
        <taxon>Salvia</taxon>
        <taxon>Salvia subgen. Calosphace</taxon>
        <taxon>core Calosphace</taxon>
    </lineage>
</organism>
<feature type="region of interest" description="Disordered" evidence="1">
    <location>
        <begin position="120"/>
        <end position="161"/>
    </location>
</feature>
<gene>
    <name evidence="2" type="ORF">SASPL_154147</name>
</gene>
<proteinExistence type="predicted"/>
<evidence type="ECO:0000313" key="3">
    <source>
        <dbReference type="Proteomes" id="UP000298416"/>
    </source>
</evidence>